<reference evidence="3 4" key="1">
    <citation type="submission" date="2016-02" db="EMBL/GenBank/DDBJ databases">
        <title>Comparative analysis of three nematocidal Bacillus thuringiensis strains.</title>
        <authorList>
            <person name="Hollensteiner J."/>
            <person name="Kloesener M."/>
            <person name="Bunk B."/>
            <person name="Sproeer C."/>
            <person name="Rosenstiel P."/>
            <person name="Schulte-Iserlohe R."/>
            <person name="Schulenburg H."/>
            <person name="Liesegang H."/>
        </authorList>
    </citation>
    <scope>NUCLEOTIDE SEQUENCE [LARGE SCALE GENOMIC DNA]</scope>
    <source>
        <strain evidence="3 4">Bt18247</strain>
        <plasmid evidence="3 4">p81952</plasmid>
    </source>
</reference>
<dbReference type="PROSITE" id="PS52039">
    <property type="entry name" value="TOPO_IA_2"/>
    <property type="match status" value="1"/>
</dbReference>
<dbReference type="GO" id="GO:0006265">
    <property type="term" value="P:DNA topological change"/>
    <property type="evidence" value="ECO:0007669"/>
    <property type="project" value="InterPro"/>
</dbReference>
<dbReference type="PANTHER" id="PTHR11390">
    <property type="entry name" value="PROKARYOTIC DNA TOPOISOMERASE"/>
    <property type="match status" value="1"/>
</dbReference>
<dbReference type="InterPro" id="IPR013497">
    <property type="entry name" value="Topo_IA_cen"/>
</dbReference>
<evidence type="ECO:0000313" key="3">
    <source>
        <dbReference type="EMBL" id="AOM14700.1"/>
    </source>
</evidence>
<organism evidence="3 4">
    <name type="scientific">Bacillus thuringiensis Bt18247</name>
    <dbReference type="NCBI Taxonomy" id="1423143"/>
    <lineage>
        <taxon>Bacteria</taxon>
        <taxon>Bacillati</taxon>
        <taxon>Bacillota</taxon>
        <taxon>Bacilli</taxon>
        <taxon>Bacillales</taxon>
        <taxon>Bacillaceae</taxon>
        <taxon>Bacillus</taxon>
        <taxon>Bacillus cereus group</taxon>
    </lineage>
</organism>
<accession>A0A9W3SZJ1</accession>
<dbReference type="AlphaFoldDB" id="A0A9W3SZJ1"/>
<dbReference type="InterPro" id="IPR025589">
    <property type="entry name" value="Toprim_C_rpt"/>
</dbReference>
<evidence type="ECO:0000256" key="1">
    <source>
        <dbReference type="ARBA" id="ARBA00023235"/>
    </source>
</evidence>
<dbReference type="Pfam" id="PF01131">
    <property type="entry name" value="Topoisom_bac"/>
    <property type="match status" value="1"/>
</dbReference>
<dbReference type="InterPro" id="IPR023405">
    <property type="entry name" value="Topo_IA_core_domain"/>
</dbReference>
<feature type="domain" description="Topo IA-type catalytic" evidence="2">
    <location>
        <begin position="1"/>
        <end position="169"/>
    </location>
</feature>
<dbReference type="EC" id="5.99.1.2" evidence="3"/>
<protein>
    <submittedName>
        <fullName evidence="3">DNA topoisomerase 1</fullName>
        <ecNumber evidence="3">5.99.1.2</ecNumber>
    </submittedName>
</protein>
<keyword evidence="1 3" id="KW-0413">Isomerase</keyword>
<evidence type="ECO:0000259" key="2">
    <source>
        <dbReference type="PROSITE" id="PS52039"/>
    </source>
</evidence>
<proteinExistence type="predicted"/>
<dbReference type="Pfam" id="PF13342">
    <property type="entry name" value="Toprim_Crpt"/>
    <property type="match status" value="1"/>
</dbReference>
<dbReference type="GO" id="GO:0006281">
    <property type="term" value="P:DNA repair"/>
    <property type="evidence" value="ECO:0007669"/>
    <property type="project" value="TreeGrafter"/>
</dbReference>
<keyword evidence="3" id="KW-0614">Plasmid</keyword>
<dbReference type="GO" id="GO:0003917">
    <property type="term" value="F:DNA topoisomerase type I (single strand cut, ATP-independent) activity"/>
    <property type="evidence" value="ECO:0007669"/>
    <property type="project" value="InterPro"/>
</dbReference>
<dbReference type="Gene3D" id="1.10.460.10">
    <property type="entry name" value="Topoisomerase I, domain 2"/>
    <property type="match status" value="1"/>
</dbReference>
<name>A0A9W3SZJ1_BACTU</name>
<dbReference type="Proteomes" id="UP000192743">
    <property type="component" value="Plasmid p81952"/>
</dbReference>
<dbReference type="SUPFAM" id="SSF56712">
    <property type="entry name" value="Prokaryotic type I DNA topoisomerase"/>
    <property type="match status" value="1"/>
</dbReference>
<dbReference type="InterPro" id="IPR013824">
    <property type="entry name" value="Topo_IA_cen_sub1"/>
</dbReference>
<dbReference type="PANTHER" id="PTHR11390:SF21">
    <property type="entry name" value="DNA TOPOISOMERASE 3-ALPHA"/>
    <property type="match status" value="1"/>
</dbReference>
<dbReference type="EMBL" id="CP015254">
    <property type="protein sequence ID" value="AOM14700.1"/>
    <property type="molecule type" value="Genomic_DNA"/>
</dbReference>
<dbReference type="GO" id="GO:0006310">
    <property type="term" value="P:DNA recombination"/>
    <property type="evidence" value="ECO:0007669"/>
    <property type="project" value="TreeGrafter"/>
</dbReference>
<sequence length="289" mass="32676">MTYNQTDLFTEVNQDIFKSTGKQITHLGWQVVFGKEEEENQKEQTLPLVEQGQSVETTEIKLHEGKTQPPKLYTEGQLITVMAKHDIGSEATRSGIIERIKTLLYIKIEKNIIHVTNKGKMMVEAIKDTAIGSPELTAKWEVYLKGIGEGKKKDKSFVETSKKLAQKLINEAKDQVNAWAINDFIEDRKTEHHIGECPSCGKPVVDKKTIYGCSGYAKDNLKSCKFSVSKEFLGQKISESNMIKLLEGKKTSLLKGLKGKSEKEFDAYLQLDEDKIQFVFPKKKKVAQT</sequence>
<geneLocation type="plasmid" evidence="3 4">
    <name>p81952</name>
</geneLocation>
<evidence type="ECO:0000313" key="4">
    <source>
        <dbReference type="Proteomes" id="UP000192743"/>
    </source>
</evidence>
<dbReference type="GO" id="GO:0043597">
    <property type="term" value="C:cytoplasmic replication fork"/>
    <property type="evidence" value="ECO:0007669"/>
    <property type="project" value="TreeGrafter"/>
</dbReference>
<gene>
    <name evidence="3" type="primary">topA1_5</name>
    <name evidence="3" type="ORF">BTI247_63710</name>
</gene>
<dbReference type="InterPro" id="IPR000380">
    <property type="entry name" value="Topo_IA"/>
</dbReference>
<dbReference type="GO" id="GO:0003677">
    <property type="term" value="F:DNA binding"/>
    <property type="evidence" value="ECO:0007669"/>
    <property type="project" value="InterPro"/>
</dbReference>